<dbReference type="Pfam" id="PF00436">
    <property type="entry name" value="SSB"/>
    <property type="match status" value="1"/>
</dbReference>
<dbReference type="Proteomes" id="UP000215539">
    <property type="component" value="Chromosome 1"/>
</dbReference>
<name>A0AAX2GZP1_9FLAO</name>
<keyword evidence="1 2" id="KW-0238">DNA-binding</keyword>
<dbReference type="InterPro" id="IPR011344">
    <property type="entry name" value="ssDNA-bd"/>
</dbReference>
<dbReference type="GO" id="GO:0006260">
    <property type="term" value="P:DNA replication"/>
    <property type="evidence" value="ECO:0007669"/>
    <property type="project" value="InterPro"/>
</dbReference>
<feature type="compositionally biased region" description="Basic and acidic residues" evidence="4">
    <location>
        <begin position="125"/>
        <end position="135"/>
    </location>
</feature>
<accession>A0AAX2GZP1</accession>
<comment type="subunit">
    <text evidence="2">Homotetramer.</text>
</comment>
<evidence type="ECO:0000256" key="4">
    <source>
        <dbReference type="SAM" id="MobiDB-lite"/>
    </source>
</evidence>
<evidence type="ECO:0000256" key="3">
    <source>
        <dbReference type="PIRNR" id="PIRNR002070"/>
    </source>
</evidence>
<dbReference type="RefSeq" id="WP_066431357.1">
    <property type="nucleotide sequence ID" value="NZ_CP014227.1"/>
</dbReference>
<dbReference type="InterPro" id="IPR000424">
    <property type="entry name" value="Primosome_PriB/ssb"/>
</dbReference>
<keyword evidence="7" id="KW-1185">Reference proteome</keyword>
<dbReference type="PIRSF" id="PIRSF002070">
    <property type="entry name" value="SSB"/>
    <property type="match status" value="1"/>
</dbReference>
<comment type="caution">
    <text evidence="2">Lacks conserved residue(s) required for the propagation of feature annotation.</text>
</comment>
<proteinExistence type="inferred from homology"/>
<dbReference type="PANTHER" id="PTHR10302">
    <property type="entry name" value="SINGLE-STRANDED DNA-BINDING PROTEIN"/>
    <property type="match status" value="1"/>
</dbReference>
<dbReference type="GO" id="GO:0009295">
    <property type="term" value="C:nucleoid"/>
    <property type="evidence" value="ECO:0007669"/>
    <property type="project" value="TreeGrafter"/>
</dbReference>
<evidence type="ECO:0000313" key="6">
    <source>
        <dbReference type="EMBL" id="SNV14517.1"/>
    </source>
</evidence>
<dbReference type="GO" id="GO:0003697">
    <property type="term" value="F:single-stranded DNA binding"/>
    <property type="evidence" value="ECO:0007669"/>
    <property type="project" value="UniProtKB-UniRule"/>
</dbReference>
<dbReference type="AlphaFoldDB" id="A0AAX2GZP1"/>
<evidence type="ECO:0000313" key="5">
    <source>
        <dbReference type="EMBL" id="AMD86051.1"/>
    </source>
</evidence>
<dbReference type="HAMAP" id="MF_00984">
    <property type="entry name" value="SSB"/>
    <property type="match status" value="1"/>
</dbReference>
<dbReference type="NCBIfam" id="TIGR00621">
    <property type="entry name" value="ssb"/>
    <property type="match status" value="1"/>
</dbReference>
<gene>
    <name evidence="6" type="primary">ssb</name>
    <name evidence="5" type="ORF">AXF12_11365</name>
    <name evidence="6" type="ORF">SAMEA44541418_01872</name>
</gene>
<dbReference type="InterPro" id="IPR012340">
    <property type="entry name" value="NA-bd_OB-fold"/>
</dbReference>
<protein>
    <recommendedName>
        <fullName evidence="2 3">Single-stranded DNA-binding protein</fullName>
        <shortName evidence="2">SSB</shortName>
    </recommendedName>
</protein>
<evidence type="ECO:0000256" key="2">
    <source>
        <dbReference type="HAMAP-Rule" id="MF_00984"/>
    </source>
</evidence>
<reference evidence="6 8" key="2">
    <citation type="submission" date="2017-06" db="EMBL/GenBank/DDBJ databases">
        <authorList>
            <consortium name="Pathogen Informatics"/>
        </authorList>
    </citation>
    <scope>NUCLEOTIDE SEQUENCE [LARGE SCALE GENOMIC DNA]</scope>
    <source>
        <strain evidence="6 8">NCTC12947</strain>
    </source>
</reference>
<dbReference type="EMBL" id="CP014227">
    <property type="protein sequence ID" value="AMD86051.1"/>
    <property type="molecule type" value="Genomic_DNA"/>
</dbReference>
<reference evidence="5 7" key="1">
    <citation type="submission" date="2016-02" db="EMBL/GenBank/DDBJ databases">
        <authorList>
            <person name="Holder M.E."/>
            <person name="Ajami N.J."/>
            <person name="Petrosino J.F."/>
        </authorList>
    </citation>
    <scope>NUCLEOTIDE SEQUENCE [LARGE SCALE GENOMIC DNA]</scope>
    <source>
        <strain evidence="5 7">CCUG 32990</strain>
    </source>
</reference>
<dbReference type="Gene3D" id="2.40.50.140">
    <property type="entry name" value="Nucleic acid-binding proteins"/>
    <property type="match status" value="1"/>
</dbReference>
<dbReference type="EMBL" id="LT906449">
    <property type="protein sequence ID" value="SNV14517.1"/>
    <property type="molecule type" value="Genomic_DNA"/>
</dbReference>
<feature type="region of interest" description="Disordered" evidence="4">
    <location>
        <begin position="110"/>
        <end position="135"/>
    </location>
</feature>
<evidence type="ECO:0000313" key="8">
    <source>
        <dbReference type="Proteomes" id="UP000215539"/>
    </source>
</evidence>
<organism evidence="6 8">
    <name type="scientific">Capnocytophaga haemolytica</name>
    <dbReference type="NCBI Taxonomy" id="45243"/>
    <lineage>
        <taxon>Bacteria</taxon>
        <taxon>Pseudomonadati</taxon>
        <taxon>Bacteroidota</taxon>
        <taxon>Flavobacteriia</taxon>
        <taxon>Flavobacteriales</taxon>
        <taxon>Flavobacteriaceae</taxon>
        <taxon>Capnocytophaga</taxon>
    </lineage>
</organism>
<dbReference type="SUPFAM" id="SSF50249">
    <property type="entry name" value="Nucleic acid-binding proteins"/>
    <property type="match status" value="1"/>
</dbReference>
<dbReference type="KEGG" id="chg:AXF12_11365"/>
<sequence>MNGTVNKVVLIGRMGDDIKLTYFDKGSCVGQFRLATNEEYTSRTTGEKVVNTEWHNIVVHNKLAEVIEKYTLKGDLIYLEGRLKTRQWQGDDGITRYMTEVHVSDINLLPNKREGQPTTTPPTEEVPKVDDGLPF</sequence>
<dbReference type="PANTHER" id="PTHR10302:SF27">
    <property type="entry name" value="SINGLE-STRANDED DNA-BINDING PROTEIN"/>
    <property type="match status" value="1"/>
</dbReference>
<dbReference type="Proteomes" id="UP000065822">
    <property type="component" value="Chromosome"/>
</dbReference>
<dbReference type="CDD" id="cd04496">
    <property type="entry name" value="SSB_OBF"/>
    <property type="match status" value="1"/>
</dbReference>
<evidence type="ECO:0000313" key="7">
    <source>
        <dbReference type="Proteomes" id="UP000065822"/>
    </source>
</evidence>
<evidence type="ECO:0000256" key="1">
    <source>
        <dbReference type="ARBA" id="ARBA00023125"/>
    </source>
</evidence>
<dbReference type="PROSITE" id="PS50935">
    <property type="entry name" value="SSB"/>
    <property type="match status" value="1"/>
</dbReference>